<evidence type="ECO:0000256" key="1">
    <source>
        <dbReference type="SAM" id="Coils"/>
    </source>
</evidence>
<feature type="region of interest" description="Disordered" evidence="2">
    <location>
        <begin position="28"/>
        <end position="47"/>
    </location>
</feature>
<reference evidence="3 4" key="1">
    <citation type="submission" date="2021-02" db="EMBL/GenBank/DDBJ databases">
        <title>Porcisia hertigi Genome sequencing and assembly.</title>
        <authorList>
            <person name="Almutairi H."/>
            <person name="Gatherer D."/>
        </authorList>
    </citation>
    <scope>NUCLEOTIDE SEQUENCE [LARGE SCALE GENOMIC DNA]</scope>
    <source>
        <strain evidence="3 4">C119</strain>
    </source>
</reference>
<feature type="region of interest" description="Disordered" evidence="2">
    <location>
        <begin position="82"/>
        <end position="137"/>
    </location>
</feature>
<comment type="caution">
    <text evidence="3">The sequence shown here is derived from an EMBL/GenBank/DDBJ whole genome shotgun (WGS) entry which is preliminary data.</text>
</comment>
<feature type="compositionally biased region" description="Polar residues" evidence="2">
    <location>
        <begin position="94"/>
        <end position="117"/>
    </location>
</feature>
<feature type="region of interest" description="Disordered" evidence="2">
    <location>
        <begin position="244"/>
        <end position="271"/>
    </location>
</feature>
<proteinExistence type="predicted"/>
<keyword evidence="4" id="KW-1185">Reference proteome</keyword>
<organism evidence="3 4">
    <name type="scientific">Porcisia hertigi</name>
    <dbReference type="NCBI Taxonomy" id="2761500"/>
    <lineage>
        <taxon>Eukaryota</taxon>
        <taxon>Discoba</taxon>
        <taxon>Euglenozoa</taxon>
        <taxon>Kinetoplastea</taxon>
        <taxon>Metakinetoplastina</taxon>
        <taxon>Trypanosomatida</taxon>
        <taxon>Trypanosomatidae</taxon>
        <taxon>Leishmaniinae</taxon>
        <taxon>Porcisia</taxon>
    </lineage>
</organism>
<name>A0A836IF97_9TRYP</name>
<evidence type="ECO:0000313" key="3">
    <source>
        <dbReference type="EMBL" id="KAG5494125.1"/>
    </source>
</evidence>
<accession>A0A836IF97</accession>
<dbReference type="AlphaFoldDB" id="A0A836IF97"/>
<dbReference type="Proteomes" id="UP000674318">
    <property type="component" value="Unassembled WGS sequence"/>
</dbReference>
<evidence type="ECO:0000313" key="4">
    <source>
        <dbReference type="Proteomes" id="UP000674318"/>
    </source>
</evidence>
<feature type="coiled-coil region" evidence="1">
    <location>
        <begin position="47"/>
        <end position="81"/>
    </location>
</feature>
<gene>
    <name evidence="3" type="ORF">JKF63_01960</name>
</gene>
<dbReference type="GeneID" id="94288080"/>
<protein>
    <submittedName>
        <fullName evidence="3">Uncharacterized protein</fullName>
    </submittedName>
</protein>
<dbReference type="OrthoDB" id="262418at2759"/>
<evidence type="ECO:0000256" key="2">
    <source>
        <dbReference type="SAM" id="MobiDB-lite"/>
    </source>
</evidence>
<dbReference type="RefSeq" id="XP_067754160.1">
    <property type="nucleotide sequence ID" value="XM_067898003.1"/>
</dbReference>
<keyword evidence="1" id="KW-0175">Coiled coil</keyword>
<dbReference type="EMBL" id="JAFJZO010000034">
    <property type="protein sequence ID" value="KAG5494125.1"/>
    <property type="molecule type" value="Genomic_DNA"/>
</dbReference>
<sequence>MSSSVHHELSNASCPGCLLDVSSNPPPLRIASHGEATPSTFNSRHLHDSVTHNLDSIRRELEELKLRRERLESQRKELLEGKRGTFEVQRMDPVSSSASGRTGPARSNSTPGVTTTRARSEMDSLAASSALHASHERRGNLTYQDSLMLANMKPILSENERRRILKATPYVAMKNALRDALQNDSTAIMGDFLLEDNPRACTFGRERRFRPLLDYKGRYFLSTDSALGECINRGRGHVTTFKRELGNTSQTPGPGAYTPRYNKLSRPPRTY</sequence>
<dbReference type="KEGG" id="phet:94288080"/>